<evidence type="ECO:0000313" key="11">
    <source>
        <dbReference type="EMBL" id="KAH7052194.1"/>
    </source>
</evidence>
<evidence type="ECO:0000256" key="3">
    <source>
        <dbReference type="ARBA" id="ARBA00022729"/>
    </source>
</evidence>
<feature type="transmembrane region" description="Helical" evidence="8">
    <location>
        <begin position="487"/>
        <end position="511"/>
    </location>
</feature>
<dbReference type="Gene3D" id="2.40.70.10">
    <property type="entry name" value="Acid Proteases"/>
    <property type="match status" value="2"/>
</dbReference>
<dbReference type="InterPro" id="IPR033876">
    <property type="entry name" value="SAP-like"/>
</dbReference>
<comment type="similarity">
    <text evidence="1 6">Belongs to the peptidase A1 family.</text>
</comment>
<dbReference type="InterPro" id="IPR001969">
    <property type="entry name" value="Aspartic_peptidase_AS"/>
</dbReference>
<dbReference type="Pfam" id="PF00026">
    <property type="entry name" value="Asp"/>
    <property type="match status" value="1"/>
</dbReference>
<dbReference type="PRINTS" id="PR00792">
    <property type="entry name" value="PEPSIN"/>
</dbReference>
<evidence type="ECO:0000256" key="8">
    <source>
        <dbReference type="SAM" id="Phobius"/>
    </source>
</evidence>
<dbReference type="SUPFAM" id="SSF50630">
    <property type="entry name" value="Acid proteases"/>
    <property type="match status" value="1"/>
</dbReference>
<keyword evidence="8" id="KW-0472">Membrane</keyword>
<name>A0ABQ8GFX5_9PEZI</name>
<keyword evidence="4 6" id="KW-0064">Aspartyl protease</keyword>
<feature type="signal peptide" evidence="9">
    <location>
        <begin position="1"/>
        <end position="20"/>
    </location>
</feature>
<dbReference type="PROSITE" id="PS51767">
    <property type="entry name" value="PEPTIDASE_A1"/>
    <property type="match status" value="1"/>
</dbReference>
<dbReference type="EMBL" id="JAGTJR010000011">
    <property type="protein sequence ID" value="KAH7052194.1"/>
    <property type="molecule type" value="Genomic_DNA"/>
</dbReference>
<feature type="domain" description="Peptidase A1" evidence="10">
    <location>
        <begin position="66"/>
        <end position="401"/>
    </location>
</feature>
<feature type="region of interest" description="Disordered" evidence="7">
    <location>
        <begin position="437"/>
        <end position="477"/>
    </location>
</feature>
<reference evidence="11 12" key="1">
    <citation type="journal article" date="2021" name="Nat. Commun.">
        <title>Genetic determinants of endophytism in the Arabidopsis root mycobiome.</title>
        <authorList>
            <person name="Mesny F."/>
            <person name="Miyauchi S."/>
            <person name="Thiergart T."/>
            <person name="Pickel B."/>
            <person name="Atanasova L."/>
            <person name="Karlsson M."/>
            <person name="Huettel B."/>
            <person name="Barry K.W."/>
            <person name="Haridas S."/>
            <person name="Chen C."/>
            <person name="Bauer D."/>
            <person name="Andreopoulos W."/>
            <person name="Pangilinan J."/>
            <person name="LaButti K."/>
            <person name="Riley R."/>
            <person name="Lipzen A."/>
            <person name="Clum A."/>
            <person name="Drula E."/>
            <person name="Henrissat B."/>
            <person name="Kohler A."/>
            <person name="Grigoriev I.V."/>
            <person name="Martin F.M."/>
            <person name="Hacquard S."/>
        </authorList>
    </citation>
    <scope>NUCLEOTIDE SEQUENCE [LARGE SCALE GENOMIC DNA]</scope>
    <source>
        <strain evidence="11 12">MPI-SDFR-AT-0080</strain>
    </source>
</reference>
<dbReference type="InterPro" id="IPR033121">
    <property type="entry name" value="PEPTIDASE_A1"/>
</dbReference>
<dbReference type="InterPro" id="IPR021109">
    <property type="entry name" value="Peptidase_aspartic_dom_sf"/>
</dbReference>
<feature type="compositionally biased region" description="Low complexity" evidence="7">
    <location>
        <begin position="448"/>
        <end position="461"/>
    </location>
</feature>
<keyword evidence="2 6" id="KW-0645">Protease</keyword>
<gene>
    <name evidence="11" type="ORF">B0J12DRAFT_571991</name>
</gene>
<dbReference type="PANTHER" id="PTHR47966:SF65">
    <property type="entry name" value="ASPARTIC-TYPE ENDOPEPTIDASE"/>
    <property type="match status" value="1"/>
</dbReference>
<evidence type="ECO:0000256" key="4">
    <source>
        <dbReference type="ARBA" id="ARBA00022750"/>
    </source>
</evidence>
<dbReference type="InterPro" id="IPR001461">
    <property type="entry name" value="Aspartic_peptidase_A1"/>
</dbReference>
<keyword evidence="12" id="KW-1185">Reference proteome</keyword>
<keyword evidence="5 6" id="KW-0378">Hydrolase</keyword>
<keyword evidence="8" id="KW-0812">Transmembrane</keyword>
<dbReference type="Proteomes" id="UP000774617">
    <property type="component" value="Unassembled WGS sequence"/>
</dbReference>
<evidence type="ECO:0000256" key="9">
    <source>
        <dbReference type="SAM" id="SignalP"/>
    </source>
</evidence>
<protein>
    <submittedName>
        <fullName evidence="11">Aspartic-type endopeptidase</fullName>
    </submittedName>
</protein>
<dbReference type="PROSITE" id="PS00141">
    <property type="entry name" value="ASP_PROTEASE"/>
    <property type="match status" value="1"/>
</dbReference>
<organism evidence="11 12">
    <name type="scientific">Macrophomina phaseolina</name>
    <dbReference type="NCBI Taxonomy" id="35725"/>
    <lineage>
        <taxon>Eukaryota</taxon>
        <taxon>Fungi</taxon>
        <taxon>Dikarya</taxon>
        <taxon>Ascomycota</taxon>
        <taxon>Pezizomycotina</taxon>
        <taxon>Dothideomycetes</taxon>
        <taxon>Dothideomycetes incertae sedis</taxon>
        <taxon>Botryosphaeriales</taxon>
        <taxon>Botryosphaeriaceae</taxon>
        <taxon>Macrophomina</taxon>
    </lineage>
</organism>
<proteinExistence type="inferred from homology"/>
<evidence type="ECO:0000256" key="7">
    <source>
        <dbReference type="SAM" id="MobiDB-lite"/>
    </source>
</evidence>
<keyword evidence="8" id="KW-1133">Transmembrane helix</keyword>
<sequence>MPSLCAYLAAAAGLASLAHAVDAPAPKVVGFDIAKSRRRALANLARRNLARRDTVSATLANYRSLYQINVTVGTPGQRIGLQIDTGSSDVWFPYAASVQCTEGGCESAFDPESSSTFEDIGKGEFQIQYVDGTQITGDYIRDVLAIGDTQIRNMTMAVATDADDTPEGIMGVGFIQDETLAQQENITYPNVPVQLVNQGFINTIAYSLWLNDLDSSTGNVLFGGVDSDKYQGDLIGLPIQPDSQSGTITSFTVAMSSINVKAKGGNSVYSQTNLDLPAILDSGTTLSLLPDDIANAIIQGVGARPTRDYGYVVNCNIGTTGAAIEFGFGGSDGPTISVGMDEMVLPLTDEEGNPARFRASGEEACTFGIEPAGNDPILLGDTFMRSAYVVYDLHNNQIALANTKFNATSSNVQEITNTTIPGVSKVASGLTVTQTATGPIRASGARKTGTATETAAPGTGTFDLGASSSTGGSSEKGAAVGLPAPRIALETVMCGVAVAISAMFGGSLMILL</sequence>
<evidence type="ECO:0000256" key="2">
    <source>
        <dbReference type="ARBA" id="ARBA00022670"/>
    </source>
</evidence>
<evidence type="ECO:0000259" key="10">
    <source>
        <dbReference type="PROSITE" id="PS51767"/>
    </source>
</evidence>
<dbReference type="PANTHER" id="PTHR47966">
    <property type="entry name" value="BETA-SITE APP-CLEAVING ENZYME, ISOFORM A-RELATED"/>
    <property type="match status" value="1"/>
</dbReference>
<accession>A0ABQ8GFX5</accession>
<evidence type="ECO:0000256" key="6">
    <source>
        <dbReference type="RuleBase" id="RU000454"/>
    </source>
</evidence>
<evidence type="ECO:0000313" key="12">
    <source>
        <dbReference type="Proteomes" id="UP000774617"/>
    </source>
</evidence>
<comment type="caution">
    <text evidence="11">The sequence shown here is derived from an EMBL/GenBank/DDBJ whole genome shotgun (WGS) entry which is preliminary data.</text>
</comment>
<evidence type="ECO:0000256" key="1">
    <source>
        <dbReference type="ARBA" id="ARBA00007447"/>
    </source>
</evidence>
<dbReference type="CDD" id="cd05474">
    <property type="entry name" value="SAP_like"/>
    <property type="match status" value="1"/>
</dbReference>
<keyword evidence="3 9" id="KW-0732">Signal</keyword>
<feature type="chain" id="PRO_5047129136" evidence="9">
    <location>
        <begin position="21"/>
        <end position="512"/>
    </location>
</feature>
<evidence type="ECO:0000256" key="5">
    <source>
        <dbReference type="ARBA" id="ARBA00022801"/>
    </source>
</evidence>